<keyword evidence="8 10" id="KW-0027">Amidation</keyword>
<keyword evidence="4" id="KW-0964">Secreted</keyword>
<evidence type="ECO:0000256" key="11">
    <source>
        <dbReference type="SAM" id="SignalP"/>
    </source>
</evidence>
<dbReference type="PANTHER" id="PTHR10522">
    <property type="entry name" value="GONADOLIBERIN"/>
    <property type="match status" value="1"/>
</dbReference>
<name>A0A3B3RRH5_9TELE</name>
<evidence type="ECO:0000256" key="2">
    <source>
        <dbReference type="ARBA" id="ARBA00004613"/>
    </source>
</evidence>
<evidence type="ECO:0000256" key="1">
    <source>
        <dbReference type="ARBA" id="ARBA00002800"/>
    </source>
</evidence>
<accession>A0A3B3RRH5</accession>
<dbReference type="Proteomes" id="UP000261540">
    <property type="component" value="Unplaced"/>
</dbReference>
<keyword evidence="6 10" id="KW-0372">Hormone</keyword>
<evidence type="ECO:0000256" key="8">
    <source>
        <dbReference type="ARBA" id="ARBA00022815"/>
    </source>
</evidence>
<dbReference type="STRING" id="1676925.ENSPKIP00000020336"/>
<reference evidence="12" key="2">
    <citation type="submission" date="2025-09" db="UniProtKB">
        <authorList>
            <consortium name="Ensembl"/>
        </authorList>
    </citation>
    <scope>IDENTIFICATION</scope>
</reference>
<dbReference type="PROSITE" id="PS00473">
    <property type="entry name" value="GNRH"/>
    <property type="match status" value="1"/>
</dbReference>
<dbReference type="PANTHER" id="PTHR10522:SF6">
    <property type="entry name" value="PROGONADOLIBERIN-2"/>
    <property type="match status" value="1"/>
</dbReference>
<keyword evidence="7 11" id="KW-0732">Signal</keyword>
<sequence length="93" mass="10530">MEIFRGGLVQLLMLTCILHLGMAQHWSYGWLPGGKRSVGDAEASLKMDSDDLVNIFEVASPLEAEQLTTYQLVSEDSSDFARKRKWMPLKRTN</sequence>
<evidence type="ECO:0000256" key="4">
    <source>
        <dbReference type="ARBA" id="ARBA00022525"/>
    </source>
</evidence>
<evidence type="ECO:0000313" key="12">
    <source>
        <dbReference type="Ensembl" id="ENSPKIP00000020336.1"/>
    </source>
</evidence>
<evidence type="ECO:0000256" key="3">
    <source>
        <dbReference type="ARBA" id="ARBA00010968"/>
    </source>
</evidence>
<evidence type="ECO:0000256" key="6">
    <source>
        <dbReference type="ARBA" id="ARBA00022702"/>
    </source>
</evidence>
<protein>
    <recommendedName>
        <fullName evidence="10">Progonadoliberin</fullName>
    </recommendedName>
    <component>
        <recommendedName>
            <fullName evidence="10">Gonadoliberin</fullName>
        </recommendedName>
        <alternativeName>
            <fullName evidence="10">Gonadotropin-releasing hormone</fullName>
            <shortName evidence="10">GnRH</shortName>
        </alternativeName>
        <alternativeName>
            <fullName evidence="10">Luliberin</fullName>
        </alternativeName>
        <alternativeName>
            <fullName evidence="10">Luteinizing hormone-releasing hormone</fullName>
            <shortName evidence="10">LH-RH</shortName>
        </alternativeName>
    </component>
    <component>
        <recommendedName>
            <fullName evidence="10">GnRH-associated peptide</fullName>
        </recommendedName>
        <alternativeName>
            <fullName evidence="10">GnRH-associated peptide</fullName>
        </alternativeName>
    </component>
</protein>
<keyword evidence="9" id="KW-0873">Pyrrolidone carboxylic acid</keyword>
<dbReference type="AlphaFoldDB" id="A0A3B3RRH5"/>
<evidence type="ECO:0000256" key="5">
    <source>
        <dbReference type="ARBA" id="ARBA00022685"/>
    </source>
</evidence>
<comment type="subcellular location">
    <subcellularLocation>
        <location evidence="2 10">Secreted</location>
    </subcellularLocation>
</comment>
<dbReference type="GO" id="GO:0031530">
    <property type="term" value="F:gonadotropin-releasing hormone receptor binding"/>
    <property type="evidence" value="ECO:0007669"/>
    <property type="project" value="TreeGrafter"/>
</dbReference>
<evidence type="ECO:0000256" key="7">
    <source>
        <dbReference type="ARBA" id="ARBA00022729"/>
    </source>
</evidence>
<comment type="similarity">
    <text evidence="3 10">Belongs to the GnRH family.</text>
</comment>
<feature type="signal peptide" evidence="11">
    <location>
        <begin position="1"/>
        <end position="23"/>
    </location>
</feature>
<keyword evidence="13" id="KW-1185">Reference proteome</keyword>
<feature type="chain" id="PRO_5017276467" description="Progonadoliberin" evidence="11">
    <location>
        <begin position="24"/>
        <end position="93"/>
    </location>
</feature>
<proteinExistence type="inferred from homology"/>
<organism evidence="12 13">
    <name type="scientific">Paramormyrops kingsleyae</name>
    <dbReference type="NCBI Taxonomy" id="1676925"/>
    <lineage>
        <taxon>Eukaryota</taxon>
        <taxon>Metazoa</taxon>
        <taxon>Chordata</taxon>
        <taxon>Craniata</taxon>
        <taxon>Vertebrata</taxon>
        <taxon>Euteleostomi</taxon>
        <taxon>Actinopterygii</taxon>
        <taxon>Neopterygii</taxon>
        <taxon>Teleostei</taxon>
        <taxon>Osteoglossocephala</taxon>
        <taxon>Osteoglossomorpha</taxon>
        <taxon>Osteoglossiformes</taxon>
        <taxon>Mormyridae</taxon>
        <taxon>Paramormyrops</taxon>
    </lineage>
</organism>
<dbReference type="GO" id="GO:0005615">
    <property type="term" value="C:extracellular space"/>
    <property type="evidence" value="ECO:0007669"/>
    <property type="project" value="TreeGrafter"/>
</dbReference>
<dbReference type="InterPro" id="IPR019792">
    <property type="entry name" value="Gonadoliberin"/>
</dbReference>
<evidence type="ECO:0000256" key="9">
    <source>
        <dbReference type="ARBA" id="ARBA00023283"/>
    </source>
</evidence>
<dbReference type="GO" id="GO:0005183">
    <property type="term" value="F:gonadotropin hormone-releasing hormone activity"/>
    <property type="evidence" value="ECO:0007669"/>
    <property type="project" value="TreeGrafter"/>
</dbReference>
<keyword evidence="5" id="KW-0165">Cleavage on pair of basic residues</keyword>
<dbReference type="Pfam" id="PF00446">
    <property type="entry name" value="GnRH"/>
    <property type="match status" value="1"/>
</dbReference>
<reference evidence="12" key="1">
    <citation type="submission" date="2025-08" db="UniProtKB">
        <authorList>
            <consortium name="Ensembl"/>
        </authorList>
    </citation>
    <scope>IDENTIFICATION</scope>
</reference>
<dbReference type="GeneTree" id="ENSGT00940000182570"/>
<comment type="function">
    <text evidence="1 10">Stimulates the secretion of gonadotropins.</text>
</comment>
<dbReference type="InterPro" id="IPR002012">
    <property type="entry name" value="GnRH"/>
</dbReference>
<evidence type="ECO:0000313" key="13">
    <source>
        <dbReference type="Proteomes" id="UP000261540"/>
    </source>
</evidence>
<evidence type="ECO:0000256" key="10">
    <source>
        <dbReference type="RuleBase" id="RU000635"/>
    </source>
</evidence>
<dbReference type="Ensembl" id="ENSPKIT00000000953.1">
    <property type="protein sequence ID" value="ENSPKIP00000020336.1"/>
    <property type="gene ID" value="ENSPKIG00000005129.1"/>
</dbReference>